<name>A0A9P6JCM7_MORAP</name>
<proteinExistence type="predicted"/>
<sequence length="111" mass="12443">MIVVYTLDHSEQKTPFGRRVHIEQRFFQGGRYYWGLDDNDGDREIMFKSSAPADFMLMGDSDHFMITTADGRSGVQPGGPHNGLGVGDLGNATQFQLLDELSCSSRYHLAR</sequence>
<protein>
    <submittedName>
        <fullName evidence="1">Uncharacterized protein</fullName>
    </submittedName>
</protein>
<evidence type="ECO:0000313" key="1">
    <source>
        <dbReference type="EMBL" id="KAF9966911.1"/>
    </source>
</evidence>
<comment type="caution">
    <text evidence="1">The sequence shown here is derived from an EMBL/GenBank/DDBJ whole genome shotgun (WGS) entry which is preliminary data.</text>
</comment>
<dbReference type="EMBL" id="JAAAHY010000117">
    <property type="protein sequence ID" value="KAF9966911.1"/>
    <property type="molecule type" value="Genomic_DNA"/>
</dbReference>
<dbReference type="Proteomes" id="UP000738359">
    <property type="component" value="Unassembled WGS sequence"/>
</dbReference>
<organism evidence="1 2">
    <name type="scientific">Mortierella alpina</name>
    <name type="common">Oleaginous fungus</name>
    <name type="synonym">Mortierella renispora</name>
    <dbReference type="NCBI Taxonomy" id="64518"/>
    <lineage>
        <taxon>Eukaryota</taxon>
        <taxon>Fungi</taxon>
        <taxon>Fungi incertae sedis</taxon>
        <taxon>Mucoromycota</taxon>
        <taxon>Mortierellomycotina</taxon>
        <taxon>Mortierellomycetes</taxon>
        <taxon>Mortierellales</taxon>
        <taxon>Mortierellaceae</taxon>
        <taxon>Mortierella</taxon>
    </lineage>
</organism>
<dbReference type="AlphaFoldDB" id="A0A9P6JCM7"/>
<reference evidence="1" key="1">
    <citation type="journal article" date="2020" name="Fungal Divers.">
        <title>Resolving the Mortierellaceae phylogeny through synthesis of multi-gene phylogenetics and phylogenomics.</title>
        <authorList>
            <person name="Vandepol N."/>
            <person name="Liber J."/>
            <person name="Desiro A."/>
            <person name="Na H."/>
            <person name="Kennedy M."/>
            <person name="Barry K."/>
            <person name="Grigoriev I.V."/>
            <person name="Miller A.N."/>
            <person name="O'Donnell K."/>
            <person name="Stajich J.E."/>
            <person name="Bonito G."/>
        </authorList>
    </citation>
    <scope>NUCLEOTIDE SEQUENCE</scope>
    <source>
        <strain evidence="1">CK1249</strain>
    </source>
</reference>
<gene>
    <name evidence="1" type="ORF">BGZ70_000820</name>
</gene>
<keyword evidence="2" id="KW-1185">Reference proteome</keyword>
<evidence type="ECO:0000313" key="2">
    <source>
        <dbReference type="Proteomes" id="UP000738359"/>
    </source>
</evidence>
<accession>A0A9P6JCM7</accession>